<organism evidence="3">
    <name type="scientific">mine drainage metagenome</name>
    <dbReference type="NCBI Taxonomy" id="410659"/>
    <lineage>
        <taxon>unclassified sequences</taxon>
        <taxon>metagenomes</taxon>
        <taxon>ecological metagenomes</taxon>
    </lineage>
</organism>
<gene>
    <name evidence="3" type="ORF">B1A_10588</name>
</gene>
<dbReference type="InterPro" id="IPR002869">
    <property type="entry name" value="Pyrv_flavodox_OxRed_cen"/>
</dbReference>
<feature type="domain" description="Pyruvate/ketoisovalerate oxidoreductase catalytic" evidence="2">
    <location>
        <begin position="5"/>
        <end position="162"/>
    </location>
</feature>
<protein>
    <submittedName>
        <fullName evidence="3">Pyruvate flavodoxin/ferredoxin oxidoreductase domain protein</fullName>
    </submittedName>
</protein>
<evidence type="ECO:0000313" key="3">
    <source>
        <dbReference type="EMBL" id="EQD58991.1"/>
    </source>
</evidence>
<reference evidence="3" key="1">
    <citation type="submission" date="2013-08" db="EMBL/GenBank/DDBJ databases">
        <authorList>
            <person name="Mendez C."/>
            <person name="Richter M."/>
            <person name="Ferrer M."/>
            <person name="Sanchez J."/>
        </authorList>
    </citation>
    <scope>NUCLEOTIDE SEQUENCE</scope>
</reference>
<dbReference type="GO" id="GO:0016903">
    <property type="term" value="F:oxidoreductase activity, acting on the aldehyde or oxo group of donors"/>
    <property type="evidence" value="ECO:0007669"/>
    <property type="project" value="InterPro"/>
</dbReference>
<dbReference type="EMBL" id="AUZX01007547">
    <property type="protein sequence ID" value="EQD58991.1"/>
    <property type="molecule type" value="Genomic_DNA"/>
</dbReference>
<dbReference type="AlphaFoldDB" id="T1AEE1"/>
<keyword evidence="1" id="KW-0560">Oxidoreductase</keyword>
<dbReference type="Pfam" id="PF01558">
    <property type="entry name" value="POR"/>
    <property type="match status" value="1"/>
</dbReference>
<keyword evidence="3" id="KW-0670">Pyruvate</keyword>
<dbReference type="Gene3D" id="3.40.920.10">
    <property type="entry name" value="Pyruvate-ferredoxin oxidoreductase, PFOR, domain III"/>
    <property type="match status" value="1"/>
</dbReference>
<evidence type="ECO:0000256" key="1">
    <source>
        <dbReference type="ARBA" id="ARBA00023002"/>
    </source>
</evidence>
<dbReference type="SUPFAM" id="SSF53323">
    <property type="entry name" value="Pyruvate-ferredoxin oxidoreductase, PFOR, domain III"/>
    <property type="match status" value="1"/>
</dbReference>
<reference evidence="3" key="2">
    <citation type="journal article" date="2014" name="ISME J.">
        <title>Microbial stratification in low pH oxic and suboxic macroscopic growths along an acid mine drainage.</title>
        <authorList>
            <person name="Mendez-Garcia C."/>
            <person name="Mesa V."/>
            <person name="Sprenger R.R."/>
            <person name="Richter M."/>
            <person name="Diez M.S."/>
            <person name="Solano J."/>
            <person name="Bargiela R."/>
            <person name="Golyshina O.V."/>
            <person name="Manteca A."/>
            <person name="Ramos J.L."/>
            <person name="Gallego J.R."/>
            <person name="Llorente I."/>
            <person name="Martins Dos Santos V.A."/>
            <person name="Jensen O.N."/>
            <person name="Pelaez A.I."/>
            <person name="Sanchez J."/>
            <person name="Ferrer M."/>
        </authorList>
    </citation>
    <scope>NUCLEOTIDE SEQUENCE</scope>
</reference>
<proteinExistence type="predicted"/>
<name>T1AEE1_9ZZZZ</name>
<evidence type="ECO:0000259" key="2">
    <source>
        <dbReference type="Pfam" id="PF01558"/>
    </source>
</evidence>
<sequence>MGGQGGDGTLTVSDLLGRYFRTQGLYVYASRTVLSRIRGGHADASVRASRNPVAAVKPEVDLILAFDQEAAEIGRSELSSEGWILYDSSVFHLDDPRAVGFPFATLVGGAIGQPIYKNTAAYGAISILMGFDMTLTRKVIEDRFRRRGGEALTKNLRALELGQTAAKDAGITARWNILPGAAHDL</sequence>
<comment type="caution">
    <text evidence="3">The sequence shown here is derived from an EMBL/GenBank/DDBJ whole genome shotgun (WGS) entry which is preliminary data.</text>
</comment>
<accession>T1AEE1</accession>
<dbReference type="InterPro" id="IPR019752">
    <property type="entry name" value="Pyrv/ketoisovalerate_OxRed_cat"/>
</dbReference>
<feature type="non-terminal residue" evidence="3">
    <location>
        <position position="185"/>
    </location>
</feature>